<accession>A0A1W1VTH9</accession>
<keyword evidence="1" id="KW-0732">Signal</keyword>
<dbReference type="Proteomes" id="UP000192569">
    <property type="component" value="Chromosome I"/>
</dbReference>
<sequence length="165" mass="16860">MARKFGVGVLALLLLLALAWPAVADTVTVTVTPLDPSAAFAIDTSSPPPSNLNIIKGSSGSFNVTLKNVAAEPLYLYARTPGQATPVNPSDTPWSLTTDSTPSGNSYSLWATTGSLGGYISIVGTKVSSSSVDSGSTIQVVVKVNLGGVVGGPQKISIEFYGSRS</sequence>
<name>A0A1W1VTH9_9FIRM</name>
<proteinExistence type="predicted"/>
<gene>
    <name evidence="2" type="ORF">SAMN00808754_1580</name>
</gene>
<reference evidence="2 3" key="1">
    <citation type="submission" date="2017-04" db="EMBL/GenBank/DDBJ databases">
        <authorList>
            <person name="Afonso C.L."/>
            <person name="Miller P.J."/>
            <person name="Scott M.A."/>
            <person name="Spackman E."/>
            <person name="Goraichik I."/>
            <person name="Dimitrov K.M."/>
            <person name="Suarez D.L."/>
            <person name="Swayne D.E."/>
        </authorList>
    </citation>
    <scope>NUCLEOTIDE SEQUENCE [LARGE SCALE GENOMIC DNA]</scope>
    <source>
        <strain evidence="2 3">ToBE</strain>
    </source>
</reference>
<dbReference type="EMBL" id="LT838272">
    <property type="protein sequence ID" value="SMB96667.1"/>
    <property type="molecule type" value="Genomic_DNA"/>
</dbReference>
<evidence type="ECO:0000313" key="2">
    <source>
        <dbReference type="EMBL" id="SMB96667.1"/>
    </source>
</evidence>
<evidence type="ECO:0000256" key="1">
    <source>
        <dbReference type="SAM" id="SignalP"/>
    </source>
</evidence>
<dbReference type="STRING" id="698762.SAMN00808754_1580"/>
<organism evidence="2 3">
    <name type="scientific">Thermanaeromonas toyohensis ToBE</name>
    <dbReference type="NCBI Taxonomy" id="698762"/>
    <lineage>
        <taxon>Bacteria</taxon>
        <taxon>Bacillati</taxon>
        <taxon>Bacillota</taxon>
        <taxon>Clostridia</taxon>
        <taxon>Neomoorellales</taxon>
        <taxon>Neomoorellaceae</taxon>
        <taxon>Thermanaeromonas</taxon>
    </lineage>
</organism>
<protein>
    <submittedName>
        <fullName evidence="2">Uncharacterized protein</fullName>
    </submittedName>
</protein>
<feature type="signal peptide" evidence="1">
    <location>
        <begin position="1"/>
        <end position="24"/>
    </location>
</feature>
<evidence type="ECO:0000313" key="3">
    <source>
        <dbReference type="Proteomes" id="UP000192569"/>
    </source>
</evidence>
<keyword evidence="3" id="KW-1185">Reference proteome</keyword>
<dbReference type="AlphaFoldDB" id="A0A1W1VTH9"/>
<feature type="chain" id="PRO_5012122275" evidence="1">
    <location>
        <begin position="25"/>
        <end position="165"/>
    </location>
</feature>